<dbReference type="Proteomes" id="UP000823388">
    <property type="component" value="Chromosome 7N"/>
</dbReference>
<name>A0A8T0PV13_PANVG</name>
<dbReference type="InterPro" id="IPR001680">
    <property type="entry name" value="WD40_rpt"/>
</dbReference>
<evidence type="ECO:0000256" key="3">
    <source>
        <dbReference type="ARBA" id="ARBA00022737"/>
    </source>
</evidence>
<dbReference type="SMART" id="SM01302">
    <property type="entry name" value="Raptor_N"/>
    <property type="match status" value="1"/>
</dbReference>
<feature type="domain" description="Raptor N-terminal CASPase-like" evidence="6">
    <location>
        <begin position="103"/>
        <end position="256"/>
    </location>
</feature>
<comment type="similarity">
    <text evidence="1">Belongs to the WD repeat RAPTOR family.</text>
</comment>
<dbReference type="InterPro" id="IPR004083">
    <property type="entry name" value="Raptor"/>
</dbReference>
<dbReference type="GO" id="GO:0010506">
    <property type="term" value="P:regulation of autophagy"/>
    <property type="evidence" value="ECO:0007669"/>
    <property type="project" value="TreeGrafter"/>
</dbReference>
<dbReference type="Pfam" id="PF14538">
    <property type="entry name" value="Raptor_N"/>
    <property type="match status" value="1"/>
</dbReference>
<comment type="caution">
    <text evidence="7">The sequence shown here is derived from an EMBL/GenBank/DDBJ whole genome shotgun (WGS) entry which is preliminary data.</text>
</comment>
<dbReference type="GO" id="GO:0030674">
    <property type="term" value="F:protein-macromolecule adaptor activity"/>
    <property type="evidence" value="ECO:0007669"/>
    <property type="project" value="TreeGrafter"/>
</dbReference>
<evidence type="ECO:0000313" key="8">
    <source>
        <dbReference type="Proteomes" id="UP000823388"/>
    </source>
</evidence>
<keyword evidence="8" id="KW-1185">Reference proteome</keyword>
<dbReference type="GO" id="GO:0031931">
    <property type="term" value="C:TORC1 complex"/>
    <property type="evidence" value="ECO:0007669"/>
    <property type="project" value="InterPro"/>
</dbReference>
<evidence type="ECO:0000259" key="6">
    <source>
        <dbReference type="SMART" id="SM01302"/>
    </source>
</evidence>
<dbReference type="InterPro" id="IPR016024">
    <property type="entry name" value="ARM-type_fold"/>
</dbReference>
<dbReference type="Gene3D" id="1.25.10.10">
    <property type="entry name" value="Leucine-rich Repeat Variant"/>
    <property type="match status" value="1"/>
</dbReference>
<dbReference type="GO" id="GO:0031929">
    <property type="term" value="P:TOR signaling"/>
    <property type="evidence" value="ECO:0007669"/>
    <property type="project" value="InterPro"/>
</dbReference>
<dbReference type="PANTHER" id="PTHR12848:SF16">
    <property type="entry name" value="REGULATORY-ASSOCIATED PROTEIN OF MTOR"/>
    <property type="match status" value="1"/>
</dbReference>
<dbReference type="PROSITE" id="PS50082">
    <property type="entry name" value="WD_REPEATS_2"/>
    <property type="match status" value="1"/>
</dbReference>
<organism evidence="7 8">
    <name type="scientific">Panicum virgatum</name>
    <name type="common">Blackwell switchgrass</name>
    <dbReference type="NCBI Taxonomy" id="38727"/>
    <lineage>
        <taxon>Eukaryota</taxon>
        <taxon>Viridiplantae</taxon>
        <taxon>Streptophyta</taxon>
        <taxon>Embryophyta</taxon>
        <taxon>Tracheophyta</taxon>
        <taxon>Spermatophyta</taxon>
        <taxon>Magnoliopsida</taxon>
        <taxon>Liliopsida</taxon>
        <taxon>Poales</taxon>
        <taxon>Poaceae</taxon>
        <taxon>PACMAD clade</taxon>
        <taxon>Panicoideae</taxon>
        <taxon>Panicodae</taxon>
        <taxon>Paniceae</taxon>
        <taxon>Panicinae</taxon>
        <taxon>Panicum</taxon>
        <taxon>Panicum sect. Hiantes</taxon>
    </lineage>
</organism>
<dbReference type="AlphaFoldDB" id="A0A8T0PV13"/>
<gene>
    <name evidence="7" type="ORF">PVAP13_7NG062415</name>
</gene>
<evidence type="ECO:0000256" key="1">
    <source>
        <dbReference type="ARBA" id="ARBA00009257"/>
    </source>
</evidence>
<feature type="repeat" description="WD" evidence="4">
    <location>
        <begin position="1062"/>
        <end position="1080"/>
    </location>
</feature>
<proteinExistence type="inferred from homology"/>
<dbReference type="SUPFAM" id="SSF50978">
    <property type="entry name" value="WD40 repeat-like"/>
    <property type="match status" value="1"/>
</dbReference>
<evidence type="ECO:0000313" key="7">
    <source>
        <dbReference type="EMBL" id="KAG2564319.1"/>
    </source>
</evidence>
<dbReference type="SUPFAM" id="SSF48371">
    <property type="entry name" value="ARM repeat"/>
    <property type="match status" value="1"/>
</dbReference>
<evidence type="ECO:0000256" key="4">
    <source>
        <dbReference type="PROSITE-ProRule" id="PRU00221"/>
    </source>
</evidence>
<dbReference type="PRINTS" id="PR01547">
    <property type="entry name" value="YEAST176DUF"/>
</dbReference>
<dbReference type="GO" id="GO:0030307">
    <property type="term" value="P:positive regulation of cell growth"/>
    <property type="evidence" value="ECO:0007669"/>
    <property type="project" value="TreeGrafter"/>
</dbReference>
<dbReference type="GO" id="GO:0005737">
    <property type="term" value="C:cytoplasm"/>
    <property type="evidence" value="ECO:0007669"/>
    <property type="project" value="TreeGrafter"/>
</dbReference>
<dbReference type="Gene3D" id="2.130.10.10">
    <property type="entry name" value="YVTN repeat-like/Quinoprotein amine dehydrogenase"/>
    <property type="match status" value="1"/>
</dbReference>
<keyword evidence="2 4" id="KW-0853">WD repeat</keyword>
<sequence>MALGDLMASRLIHSSSSPSTAAPTAPLPNHHRNHVTDDLPLANGPEPRNGLEPAEVEKPAPVAYLPQVVVLCEQRHEGIDEAAAAASGPSTSGLVSKWRPKDRMKTGCVALVLCLNISVDPPDVIKISPCARMECWIDPFSMAPPKALENIGKTLHSQYERWQPKARYKLQLDPTVEEVKKLCNTCRKDARSERVLFHYNGHGVPKPTTNGEIWVFNKSYTQYIPLPITDLDSWLKTPSIYVFDCSADGIIAKAFLEHLDWSSSSSSSSQKDCILLAACEAHQTLPQSAEFPADVFTACLTTPIKMALHWFCKRSLLSGSMDHSLIDQIPGRQNDRKTLLGELNWIFIAITDTIAWNVLPHDLFQRLFRHDLLVASLFRNFLPAERIMRSADCSPISYPLDAWDMAAEICLCKLPQLIADPNAEFQPSPFFTEQLTAFEVWLDHGSEDKKPPEQLPIVLQVLLSQSHRFRALVLLGRFLDMGPWAVDLALSVGIFPYVLKLLQTSAMELRQILVFIWTKILSLDKSCQVDLVKDGGHTYFIRFLDSLDAYPEQRAMAAFILAVIVDGHRTGQEACIHACLIDVCLRHLQPENPHDAQTEPLLLQWLCLCLGKLWEDFAEAQLLGLQSNAPEILIYLLSEPQPEVRASAVFALGNLLDMGSTSSNGADDDSDDDEKVKAKINVVRSLLQVSSDCSPLVRCEIAIALTRFALGHNKHLKTVAAEYWKPQTNSLLKSPPSLANISSPNNVYSPNNIRQGSSGLASHIGPVLRVSTSSPIATSSIMHGSPQSDDSSQHSDSGILLIENASNGGLSYTRSRPADCVIYSQYISTMCSVAKDPYPRIATIGRRALSLIGVEQAVMKNRFNSGGTHQGETSAPPSNFGMARSSSWFDMNSGNFSIAFRTPPVSPPQHDYLTGLRRVCSMEFRSHPMNSPEVLADPLLSSAAAPSNAELSILPQSTIYNWSCGHFSRPLLTGSDDNEEAHARRKEREQIALDCIAKCQFDSGTKAALLLPFSPIVIAADENEQISVEHWNYDDALPVNSFQNHKLSDRGLSKLLLINELDESLLLAASSDGNVRIWKIFTQKGGQTLVTAFSSVQGHRAAGRSIVIDWQQQSGCLYASGDMSSILVWDLDKEQLLSTIQSSGDSAISAHRVESYCLHVGRDVR</sequence>
<dbReference type="InterPro" id="IPR015943">
    <property type="entry name" value="WD40/YVTN_repeat-like_dom_sf"/>
</dbReference>
<dbReference type="GO" id="GO:0009267">
    <property type="term" value="P:cellular response to starvation"/>
    <property type="evidence" value="ECO:0007669"/>
    <property type="project" value="TreeGrafter"/>
</dbReference>
<reference evidence="7" key="1">
    <citation type="submission" date="2020-05" db="EMBL/GenBank/DDBJ databases">
        <title>WGS assembly of Panicum virgatum.</title>
        <authorList>
            <person name="Lovell J.T."/>
            <person name="Jenkins J."/>
            <person name="Shu S."/>
            <person name="Juenger T.E."/>
            <person name="Schmutz J."/>
        </authorList>
    </citation>
    <scope>NUCLEOTIDE SEQUENCE</scope>
    <source>
        <strain evidence="7">AP13</strain>
    </source>
</reference>
<protein>
    <recommendedName>
        <fullName evidence="6">Raptor N-terminal CASPase-like domain-containing protein</fullName>
    </recommendedName>
</protein>
<feature type="region of interest" description="Disordered" evidence="5">
    <location>
        <begin position="13"/>
        <end position="57"/>
    </location>
</feature>
<keyword evidence="3" id="KW-0677">Repeat</keyword>
<dbReference type="FunFam" id="1.25.10.10:FF:000145">
    <property type="entry name" value="Regulatory-associated protein of TOR 1"/>
    <property type="match status" value="1"/>
</dbReference>
<evidence type="ECO:0000256" key="2">
    <source>
        <dbReference type="ARBA" id="ARBA00022574"/>
    </source>
</evidence>
<accession>A0A8T0PV13</accession>
<dbReference type="InterPro" id="IPR029347">
    <property type="entry name" value="Raptor_N"/>
</dbReference>
<dbReference type="GO" id="GO:0071230">
    <property type="term" value="P:cellular response to amino acid stimulus"/>
    <property type="evidence" value="ECO:0007669"/>
    <property type="project" value="TreeGrafter"/>
</dbReference>
<dbReference type="InterPro" id="IPR011989">
    <property type="entry name" value="ARM-like"/>
</dbReference>
<dbReference type="PANTHER" id="PTHR12848">
    <property type="entry name" value="REGULATORY-ASSOCIATED PROTEIN OF MTOR"/>
    <property type="match status" value="1"/>
</dbReference>
<dbReference type="EMBL" id="CM029050">
    <property type="protein sequence ID" value="KAG2564319.1"/>
    <property type="molecule type" value="Genomic_DNA"/>
</dbReference>
<evidence type="ECO:0000256" key="5">
    <source>
        <dbReference type="SAM" id="MobiDB-lite"/>
    </source>
</evidence>
<dbReference type="InterPro" id="IPR036322">
    <property type="entry name" value="WD40_repeat_dom_sf"/>
</dbReference>
<feature type="compositionally biased region" description="Low complexity" evidence="5">
    <location>
        <begin position="14"/>
        <end position="24"/>
    </location>
</feature>